<evidence type="ECO:0000256" key="4">
    <source>
        <dbReference type="ARBA" id="ARBA00023136"/>
    </source>
</evidence>
<comment type="subcellular location">
    <subcellularLocation>
        <location evidence="1">Membrane</location>
        <topology evidence="1">Peripheral membrane protein</topology>
    </subcellularLocation>
</comment>
<dbReference type="InterPro" id="IPR017618">
    <property type="entry name" value="Dicarboxylate-CoA_ligase_PimA"/>
</dbReference>
<dbReference type="EMBL" id="DTQM01000265">
    <property type="protein sequence ID" value="HGC44308.1"/>
    <property type="molecule type" value="Genomic_DNA"/>
</dbReference>
<evidence type="ECO:0000259" key="9">
    <source>
        <dbReference type="Pfam" id="PF00501"/>
    </source>
</evidence>
<dbReference type="PANTHER" id="PTHR43767">
    <property type="entry name" value="LONG-CHAIN-FATTY-ACID--COA LIGASE"/>
    <property type="match status" value="1"/>
</dbReference>
<dbReference type="InterPro" id="IPR000873">
    <property type="entry name" value="AMP-dep_synth/lig_dom"/>
</dbReference>
<dbReference type="InterPro" id="IPR050237">
    <property type="entry name" value="ATP-dep_AMP-bd_enzyme"/>
</dbReference>
<dbReference type="PROSITE" id="PS00455">
    <property type="entry name" value="AMP_BINDING"/>
    <property type="match status" value="1"/>
</dbReference>
<keyword evidence="4" id="KW-0472">Membrane</keyword>
<evidence type="ECO:0000256" key="7">
    <source>
        <dbReference type="ARBA" id="ARBA00042773"/>
    </source>
</evidence>
<dbReference type="Pfam" id="PF13193">
    <property type="entry name" value="AMP-binding_C"/>
    <property type="match status" value="1"/>
</dbReference>
<dbReference type="InterPro" id="IPR045851">
    <property type="entry name" value="AMP-bd_C_sf"/>
</dbReference>
<evidence type="ECO:0000259" key="10">
    <source>
        <dbReference type="Pfam" id="PF13193"/>
    </source>
</evidence>
<dbReference type="AlphaFoldDB" id="A0A8J4M8B8"/>
<evidence type="ECO:0000256" key="1">
    <source>
        <dbReference type="ARBA" id="ARBA00004170"/>
    </source>
</evidence>
<dbReference type="InterPro" id="IPR025110">
    <property type="entry name" value="AMP-bd_C"/>
</dbReference>
<dbReference type="Gene3D" id="3.40.50.12780">
    <property type="entry name" value="N-terminal domain of ligase-like"/>
    <property type="match status" value="1"/>
</dbReference>
<dbReference type="InterPro" id="IPR020845">
    <property type="entry name" value="AMP-binding_CS"/>
</dbReference>
<gene>
    <name evidence="11" type="primary">pimA</name>
    <name evidence="11" type="ORF">ENY07_13970</name>
</gene>
<feature type="region of interest" description="Disordered" evidence="8">
    <location>
        <begin position="536"/>
        <end position="558"/>
    </location>
</feature>
<evidence type="ECO:0000256" key="6">
    <source>
        <dbReference type="ARBA" id="ARBA00039545"/>
    </source>
</evidence>
<dbReference type="CDD" id="cd05936">
    <property type="entry name" value="FC-FACS_FadD_like"/>
    <property type="match status" value="1"/>
</dbReference>
<organism evidence="11">
    <name type="scientific">Acidicaldus sp</name>
    <dbReference type="NCBI Taxonomy" id="1872105"/>
    <lineage>
        <taxon>Bacteria</taxon>
        <taxon>Pseudomonadati</taxon>
        <taxon>Pseudomonadota</taxon>
        <taxon>Alphaproteobacteria</taxon>
        <taxon>Acetobacterales</taxon>
        <taxon>Acetobacteraceae</taxon>
        <taxon>Acidicaldus</taxon>
    </lineage>
</organism>
<dbReference type="NCBIfam" id="TIGR03205">
    <property type="entry name" value="pimA"/>
    <property type="match status" value="1"/>
</dbReference>
<dbReference type="SUPFAM" id="SSF56801">
    <property type="entry name" value="Acetyl-CoA synthetase-like"/>
    <property type="match status" value="1"/>
</dbReference>
<reference evidence="11" key="1">
    <citation type="journal article" date="2020" name="mSystems">
        <title>Genome- and Community-Level Interaction Insights into Carbon Utilization and Element Cycling Functions of Hydrothermarchaeota in Hydrothermal Sediment.</title>
        <authorList>
            <person name="Zhou Z."/>
            <person name="Liu Y."/>
            <person name="Xu W."/>
            <person name="Pan J."/>
            <person name="Luo Z.H."/>
            <person name="Li M."/>
        </authorList>
    </citation>
    <scope>NUCLEOTIDE SEQUENCE</scope>
    <source>
        <strain evidence="11">SpSt-997</strain>
    </source>
</reference>
<evidence type="ECO:0000256" key="8">
    <source>
        <dbReference type="SAM" id="MobiDB-lite"/>
    </source>
</evidence>
<feature type="domain" description="AMP-binding enzyme C-terminal" evidence="10">
    <location>
        <begin position="461"/>
        <end position="536"/>
    </location>
</feature>
<feature type="domain" description="AMP-dependent synthetase/ligase" evidence="9">
    <location>
        <begin position="33"/>
        <end position="410"/>
    </location>
</feature>
<dbReference type="InterPro" id="IPR042099">
    <property type="entry name" value="ANL_N_sf"/>
</dbReference>
<evidence type="ECO:0000256" key="2">
    <source>
        <dbReference type="ARBA" id="ARBA00005005"/>
    </source>
</evidence>
<dbReference type="GO" id="GO:0004467">
    <property type="term" value="F:long-chain fatty acid-CoA ligase activity"/>
    <property type="evidence" value="ECO:0007669"/>
    <property type="project" value="UniProtKB-EC"/>
</dbReference>
<comment type="caution">
    <text evidence="11">The sequence shown here is derived from an EMBL/GenBank/DDBJ whole genome shotgun (WGS) entry which is preliminary data.</text>
</comment>
<comment type="pathway">
    <text evidence="2">Lipid metabolism; fatty acid beta-oxidation.</text>
</comment>
<accession>A0A8J4M8B8</accession>
<evidence type="ECO:0000313" key="11">
    <source>
        <dbReference type="EMBL" id="HGC44308.1"/>
    </source>
</evidence>
<dbReference type="GO" id="GO:0016020">
    <property type="term" value="C:membrane"/>
    <property type="evidence" value="ECO:0007669"/>
    <property type="project" value="UniProtKB-SubCell"/>
</dbReference>
<proteinExistence type="predicted"/>
<dbReference type="Pfam" id="PF00501">
    <property type="entry name" value="AMP-binding"/>
    <property type="match status" value="1"/>
</dbReference>
<sequence length="558" mass="60149">MSGQRRHPWEAIYPPGLDWRTEIATGTLTDMLDEAVAAYGDRPAFEFNDRRMSFAEFADAVARAAAGLARLGAGPGRSVALYLGNLPYHPIAFFAVLRTGARVVHLSPLDPPRALRRKMEDSEARILITANLAGLMGPAETLLREGVAEHLVVGAADAWGKLPAPLSPLPAGAIDFASLGAAPAPPSWPRLTPDDVAVLQYTGGTTGLPRAAMLTHGNLTGAVAIYNAWLAGTGRGSQPDDKIIGVLPYFHIYALTNVLLLGIRNGVEQLLRLRFDVETTLRDISEKRATNFPGVPTMWIALANHPNLGQCDLSSLRSIGSGGAPLPQEVAERLEQLTGHRLGGGWGMTETSPAGTSLLPGQAYRAGLIGVPLPGIEMDIAALDDPHRVLAPGEHGEIRIKGPNVTKSYWKRPEETAKAFADGWFLTGDIGYMDETGQFYLVDRKKDMIISGGFNVYPTMIENAIYEHPAVAEVIVIGVPDAYRGQAAKAFITLREGAAPFTLEELRAFLADKLGRHELPTALEFRDALPRTPVGKLSKRHLIEQETNKRPADATASR</sequence>
<dbReference type="PANTHER" id="PTHR43767:SF8">
    <property type="entry name" value="LONG-CHAIN-FATTY-ACID--COA LIGASE"/>
    <property type="match status" value="1"/>
</dbReference>
<evidence type="ECO:0000256" key="5">
    <source>
        <dbReference type="ARBA" id="ARBA00026121"/>
    </source>
</evidence>
<protein>
    <recommendedName>
        <fullName evidence="6">Long-chain-fatty-acid--CoA ligase</fullName>
        <ecNumber evidence="5">6.2.1.3</ecNumber>
    </recommendedName>
    <alternativeName>
        <fullName evidence="7">Long-chain acyl-CoA synthetase</fullName>
    </alternativeName>
</protein>
<dbReference type="EC" id="6.2.1.3" evidence="5"/>
<name>A0A8J4M8B8_9PROT</name>
<dbReference type="Gene3D" id="3.30.300.30">
    <property type="match status" value="1"/>
</dbReference>
<feature type="compositionally biased region" description="Basic and acidic residues" evidence="8">
    <location>
        <begin position="541"/>
        <end position="552"/>
    </location>
</feature>
<evidence type="ECO:0000256" key="3">
    <source>
        <dbReference type="ARBA" id="ARBA00022598"/>
    </source>
</evidence>
<keyword evidence="3 11" id="KW-0436">Ligase</keyword>